<organism evidence="2">
    <name type="scientific">Noctiluca scintillans</name>
    <name type="common">Sea sparkle</name>
    <name type="synonym">Red tide dinoflagellate</name>
    <dbReference type="NCBI Taxonomy" id="2966"/>
    <lineage>
        <taxon>Eukaryota</taxon>
        <taxon>Sar</taxon>
        <taxon>Alveolata</taxon>
        <taxon>Dinophyceae</taxon>
        <taxon>Noctilucales</taxon>
        <taxon>Noctilucaceae</taxon>
        <taxon>Noctiluca</taxon>
    </lineage>
</organism>
<accession>A0A7S0ZY88</accession>
<evidence type="ECO:0000256" key="1">
    <source>
        <dbReference type="SAM" id="MobiDB-lite"/>
    </source>
</evidence>
<dbReference type="AlphaFoldDB" id="A0A7S0ZY88"/>
<evidence type="ECO:0000313" key="2">
    <source>
        <dbReference type="EMBL" id="CAD8835975.1"/>
    </source>
</evidence>
<reference evidence="2" key="1">
    <citation type="submission" date="2021-01" db="EMBL/GenBank/DDBJ databases">
        <authorList>
            <person name="Corre E."/>
            <person name="Pelletier E."/>
            <person name="Niang G."/>
            <person name="Scheremetjew M."/>
            <person name="Finn R."/>
            <person name="Kale V."/>
            <person name="Holt S."/>
            <person name="Cochrane G."/>
            <person name="Meng A."/>
            <person name="Brown T."/>
            <person name="Cohen L."/>
        </authorList>
    </citation>
    <scope>NUCLEOTIDE SEQUENCE</scope>
</reference>
<name>A0A7S0ZY88_NOCSC</name>
<dbReference type="EMBL" id="HBFQ01014926">
    <property type="protein sequence ID" value="CAD8835975.1"/>
    <property type="molecule type" value="Transcribed_RNA"/>
</dbReference>
<sequence length="484" mass="53795">MYSECAGRGHAVDADDGRLVAERAALERLVSAHKRARRLGGLVTKRLAEATSELTWALQGVDVEASRLKRRDKDHSHFTIKYVPVKLFEFIPGLSPTSSEAASKPRAVSQLAQSCWEGWLRKHAALTTSEGIYASLLTDARRCDVLNEEISIVNGVLSEKRGDTEAEGSQVSPERVEGPGARHSPVRASAHDALRVVIATKSHEAIVGYKERTNNYLCGRTSNLTGYLRISRSPEDVDMTLKCFEKRVEAETEEALDQAAELMVAPNLQTLSETLSRRLEFWEGEIEKSWACWTAQSSEFHESCELVAEDWSIFHTHMRDIVAWAQEAAQPSSCTPPIVFIVPALNLKEVQAHKRWEEVHQVLATAAEVLALLGAWTDYHNLRGDGLALTQAADLFRDILGVLEKRFDGTRVVRKRLERNSSWRVVAPAAEAAASRGAMLWWCPRCWRHPLFSALTAKTDSVSHTLSASQPVALPAEEMRGSEI</sequence>
<gene>
    <name evidence="2" type="ORF">NSCI0253_LOCUS10323</name>
</gene>
<proteinExistence type="predicted"/>
<feature type="region of interest" description="Disordered" evidence="1">
    <location>
        <begin position="161"/>
        <end position="185"/>
    </location>
</feature>
<protein>
    <submittedName>
        <fullName evidence="2">Uncharacterized protein</fullName>
    </submittedName>
</protein>